<organism evidence="9 10">
    <name type="scientific">Methanothermococcus okinawensis (strain DSM 14208 / JCM 11175 / IH1)</name>
    <dbReference type="NCBI Taxonomy" id="647113"/>
    <lineage>
        <taxon>Archaea</taxon>
        <taxon>Methanobacteriati</taxon>
        <taxon>Methanobacteriota</taxon>
        <taxon>Methanomada group</taxon>
        <taxon>Methanococci</taxon>
        <taxon>Methanococcales</taxon>
        <taxon>Methanococcaceae</taxon>
        <taxon>Methanothermococcus</taxon>
    </lineage>
</organism>
<dbReference type="OrthoDB" id="5583at2157"/>
<dbReference type="AlphaFoldDB" id="F8ANH3"/>
<evidence type="ECO:0000259" key="8">
    <source>
        <dbReference type="PROSITE" id="PS51379"/>
    </source>
</evidence>
<evidence type="ECO:0000313" key="10">
    <source>
        <dbReference type="Proteomes" id="UP000009296"/>
    </source>
</evidence>
<keyword evidence="1" id="KW-0813">Transport</keyword>
<keyword evidence="3" id="KW-0479">Metal-binding</keyword>
<keyword evidence="4" id="KW-0677">Repeat</keyword>
<evidence type="ECO:0000256" key="2">
    <source>
        <dbReference type="ARBA" id="ARBA00022485"/>
    </source>
</evidence>
<keyword evidence="2" id="KW-0004">4Fe-4S</keyword>
<evidence type="ECO:0000313" key="9">
    <source>
        <dbReference type="EMBL" id="AEH07027.1"/>
    </source>
</evidence>
<dbReference type="PANTHER" id="PTHR43687:SF6">
    <property type="entry name" value="L-ASPARTATE SEMIALDEHYDE SULFURTRANSFERASE IRON-SULFUR SUBUNIT"/>
    <property type="match status" value="1"/>
</dbReference>
<dbReference type="PROSITE" id="PS51379">
    <property type="entry name" value="4FE4S_FER_2"/>
    <property type="match status" value="4"/>
</dbReference>
<evidence type="ECO:0000256" key="4">
    <source>
        <dbReference type="ARBA" id="ARBA00022737"/>
    </source>
</evidence>
<dbReference type="SUPFAM" id="SSF54862">
    <property type="entry name" value="4Fe-4S ferredoxins"/>
    <property type="match status" value="2"/>
</dbReference>
<keyword evidence="10" id="KW-1185">Reference proteome</keyword>
<evidence type="ECO:0000256" key="6">
    <source>
        <dbReference type="ARBA" id="ARBA00023004"/>
    </source>
</evidence>
<keyword evidence="6" id="KW-0408">Iron</keyword>
<feature type="domain" description="4Fe-4S ferredoxin-type" evidence="8">
    <location>
        <begin position="32"/>
        <end position="61"/>
    </location>
</feature>
<evidence type="ECO:0000256" key="5">
    <source>
        <dbReference type="ARBA" id="ARBA00022982"/>
    </source>
</evidence>
<dbReference type="GO" id="GO:0016491">
    <property type="term" value="F:oxidoreductase activity"/>
    <property type="evidence" value="ECO:0007669"/>
    <property type="project" value="UniProtKB-ARBA"/>
</dbReference>
<dbReference type="GO" id="GO:0051539">
    <property type="term" value="F:4 iron, 4 sulfur cluster binding"/>
    <property type="evidence" value="ECO:0007669"/>
    <property type="project" value="UniProtKB-KW"/>
</dbReference>
<evidence type="ECO:0000256" key="1">
    <source>
        <dbReference type="ARBA" id="ARBA00022448"/>
    </source>
</evidence>
<keyword evidence="7" id="KW-0411">Iron-sulfur</keyword>
<accession>F8ANH3</accession>
<dbReference type="Pfam" id="PF12798">
    <property type="entry name" value="Fer4_3"/>
    <property type="match status" value="1"/>
</dbReference>
<dbReference type="STRING" id="647113.Metok_1057"/>
<dbReference type="PANTHER" id="PTHR43687">
    <property type="entry name" value="ADENYLYLSULFATE REDUCTASE, BETA SUBUNIT"/>
    <property type="match status" value="1"/>
</dbReference>
<sequence>MSSKVIPAKEVVSRHFRGLDVELSIDDKIVRKRIDIDCKKCLSCNKCVNACPIGIIESDTPLPPKIKRKKCIYCSTCVNVCPVNAIEITHIVAKIFKGKIIIENWAKNEKLIYDNLKCVSCLVCMKNCPFYAISKSKEGLKFDMEKCRLCGHCGSLCPVDAIDFEGAPK</sequence>
<proteinExistence type="predicted"/>
<dbReference type="GeneID" id="10773213"/>
<feature type="domain" description="4Fe-4S ferredoxin-type" evidence="8">
    <location>
        <begin position="109"/>
        <end position="137"/>
    </location>
</feature>
<dbReference type="EMBL" id="CP002792">
    <property type="protein sequence ID" value="AEH07027.1"/>
    <property type="molecule type" value="Genomic_DNA"/>
</dbReference>
<dbReference type="Pfam" id="PF00037">
    <property type="entry name" value="Fer4"/>
    <property type="match status" value="1"/>
</dbReference>
<dbReference type="InterPro" id="IPR017900">
    <property type="entry name" value="4Fe4S_Fe_S_CS"/>
</dbReference>
<dbReference type="Gene3D" id="3.30.70.20">
    <property type="match status" value="3"/>
</dbReference>
<dbReference type="PROSITE" id="PS00198">
    <property type="entry name" value="4FE4S_FER_1"/>
    <property type="match status" value="2"/>
</dbReference>
<dbReference type="eggNOG" id="arCOG02185">
    <property type="taxonomic scope" value="Archaea"/>
</dbReference>
<protein>
    <submittedName>
        <fullName evidence="9">4Fe-4S ferredoxin iron-sulfur binding domain-containing protein</fullName>
    </submittedName>
</protein>
<dbReference type="GO" id="GO:0046872">
    <property type="term" value="F:metal ion binding"/>
    <property type="evidence" value="ECO:0007669"/>
    <property type="project" value="UniProtKB-KW"/>
</dbReference>
<keyword evidence="5" id="KW-0249">Electron transport</keyword>
<gene>
    <name evidence="9" type="ordered locus">Metok_1057</name>
</gene>
<evidence type="ECO:0000256" key="7">
    <source>
        <dbReference type="ARBA" id="ARBA00023014"/>
    </source>
</evidence>
<reference evidence="9" key="1">
    <citation type="submission" date="2011-05" db="EMBL/GenBank/DDBJ databases">
        <title>Complete sequence of chromosome of Methanothermococcus okinawensis IH1.</title>
        <authorList>
            <consortium name="US DOE Joint Genome Institute"/>
            <person name="Lucas S."/>
            <person name="Han J."/>
            <person name="Lapidus A."/>
            <person name="Cheng J.-F."/>
            <person name="Goodwin L."/>
            <person name="Pitluck S."/>
            <person name="Peters L."/>
            <person name="Mikhailova N."/>
            <person name="Held B."/>
            <person name="Han C."/>
            <person name="Tapia R."/>
            <person name="Land M."/>
            <person name="Hauser L."/>
            <person name="Kyrpides N."/>
            <person name="Ivanova N."/>
            <person name="Pagani I."/>
            <person name="Sieprawska-Lupa M."/>
            <person name="Takai K."/>
            <person name="Miyazaki J."/>
            <person name="Whitman W."/>
            <person name="Woyke T."/>
        </authorList>
    </citation>
    <scope>NUCLEOTIDE SEQUENCE [LARGE SCALE GENOMIC DNA]</scope>
    <source>
        <strain evidence="9">IH1</strain>
    </source>
</reference>
<dbReference type="HOGENOM" id="CLU_097041_1_0_2"/>
<name>F8ANH3_METOI</name>
<dbReference type="InterPro" id="IPR017896">
    <property type="entry name" value="4Fe4S_Fe-S-bd"/>
</dbReference>
<dbReference type="Pfam" id="PF12838">
    <property type="entry name" value="Fer4_7"/>
    <property type="match status" value="1"/>
</dbReference>
<dbReference type="RefSeq" id="WP_013867211.1">
    <property type="nucleotide sequence ID" value="NC_015636.1"/>
</dbReference>
<feature type="domain" description="4Fe-4S ferredoxin-type" evidence="8">
    <location>
        <begin position="138"/>
        <end position="167"/>
    </location>
</feature>
<dbReference type="Proteomes" id="UP000009296">
    <property type="component" value="Chromosome"/>
</dbReference>
<dbReference type="KEGG" id="mok:Metok_1057"/>
<evidence type="ECO:0000256" key="3">
    <source>
        <dbReference type="ARBA" id="ARBA00022723"/>
    </source>
</evidence>
<feature type="domain" description="4Fe-4S ferredoxin-type" evidence="8">
    <location>
        <begin position="62"/>
        <end position="91"/>
    </location>
</feature>
<dbReference type="InterPro" id="IPR050572">
    <property type="entry name" value="Fe-S_Ferredoxin"/>
</dbReference>